<dbReference type="AlphaFoldDB" id="A0A1Z4JGD8"/>
<name>A0A1Z4JGD8_LEPBY</name>
<accession>A0A1Z4JGD8</accession>
<reference evidence="1 2" key="1">
    <citation type="submission" date="2017-06" db="EMBL/GenBank/DDBJ databases">
        <title>Genome sequencing of cyanobaciteial culture collection at National Institute for Environmental Studies (NIES).</title>
        <authorList>
            <person name="Hirose Y."/>
            <person name="Shimura Y."/>
            <person name="Fujisawa T."/>
            <person name="Nakamura Y."/>
            <person name="Kawachi M."/>
        </authorList>
    </citation>
    <scope>NUCLEOTIDE SEQUENCE [LARGE SCALE GENOMIC DNA]</scope>
    <source>
        <strain evidence="1 2">NIES-2135</strain>
    </source>
</reference>
<dbReference type="Proteomes" id="UP000217895">
    <property type="component" value="Chromosome"/>
</dbReference>
<keyword evidence="2" id="KW-1185">Reference proteome</keyword>
<sequence length="90" mass="10033">MQWKLIDDRRLIAEIPDELIVTLKYTNEAVPTLVIGDEIEVPIVGTRVIAEVLVTMSATLAGSVASYTLLLVPREVFEARKTQVVKLLKQ</sequence>
<gene>
    <name evidence="1" type="ORF">NIES2135_26430</name>
</gene>
<organism evidence="1 2">
    <name type="scientific">Leptolyngbya boryana NIES-2135</name>
    <dbReference type="NCBI Taxonomy" id="1973484"/>
    <lineage>
        <taxon>Bacteria</taxon>
        <taxon>Bacillati</taxon>
        <taxon>Cyanobacteriota</taxon>
        <taxon>Cyanophyceae</taxon>
        <taxon>Leptolyngbyales</taxon>
        <taxon>Leptolyngbyaceae</taxon>
        <taxon>Leptolyngbya group</taxon>
        <taxon>Leptolyngbya</taxon>
    </lineage>
</organism>
<proteinExistence type="predicted"/>
<evidence type="ECO:0000313" key="2">
    <source>
        <dbReference type="Proteomes" id="UP000217895"/>
    </source>
</evidence>
<dbReference type="EMBL" id="AP018203">
    <property type="protein sequence ID" value="BAY55819.1"/>
    <property type="molecule type" value="Genomic_DNA"/>
</dbReference>
<protein>
    <submittedName>
        <fullName evidence="1">Uncharacterized protein</fullName>
    </submittedName>
</protein>
<evidence type="ECO:0000313" key="1">
    <source>
        <dbReference type="EMBL" id="BAY55819.1"/>
    </source>
</evidence>